<keyword evidence="5 12" id="KW-0378">Hydrolase</keyword>
<name>A0A9N9XJW6_DIABA</name>
<evidence type="ECO:0000256" key="9">
    <source>
        <dbReference type="ARBA" id="ARBA00047761"/>
    </source>
</evidence>
<evidence type="ECO:0000313" key="15">
    <source>
        <dbReference type="EMBL" id="CAG9839490.1"/>
    </source>
</evidence>
<dbReference type="GO" id="GO:0043175">
    <property type="term" value="F:RNA polymerase core enzyme binding"/>
    <property type="evidence" value="ECO:0007669"/>
    <property type="project" value="UniProtKB-UniRule"/>
</dbReference>
<keyword evidence="3 12" id="KW-0479">Metal-binding</keyword>
<evidence type="ECO:0000259" key="14">
    <source>
        <dbReference type="PROSITE" id="PS51479"/>
    </source>
</evidence>
<evidence type="ECO:0000256" key="7">
    <source>
        <dbReference type="ARBA" id="ARBA00022912"/>
    </source>
</evidence>
<evidence type="ECO:0000256" key="12">
    <source>
        <dbReference type="RuleBase" id="RU367080"/>
    </source>
</evidence>
<dbReference type="Proteomes" id="UP001153709">
    <property type="component" value="Chromosome 8"/>
</dbReference>
<dbReference type="GO" id="GO:0005634">
    <property type="term" value="C:nucleus"/>
    <property type="evidence" value="ECO:0007669"/>
    <property type="project" value="UniProtKB-SubCell"/>
</dbReference>
<dbReference type="AlphaFoldDB" id="A0A9N9XJW6"/>
<dbReference type="Pfam" id="PF04181">
    <property type="entry name" value="RPAP2_Rtr1"/>
    <property type="match status" value="1"/>
</dbReference>
<comment type="catalytic activity">
    <reaction evidence="10 12">
        <text>O-phospho-L-threonyl-[protein] + H2O = L-threonyl-[protein] + phosphate</text>
        <dbReference type="Rhea" id="RHEA:47004"/>
        <dbReference type="Rhea" id="RHEA-COMP:11060"/>
        <dbReference type="Rhea" id="RHEA-COMP:11605"/>
        <dbReference type="ChEBI" id="CHEBI:15377"/>
        <dbReference type="ChEBI" id="CHEBI:30013"/>
        <dbReference type="ChEBI" id="CHEBI:43474"/>
        <dbReference type="ChEBI" id="CHEBI:61977"/>
        <dbReference type="EC" id="3.1.3.16"/>
    </reaction>
</comment>
<protein>
    <recommendedName>
        <fullName evidence="12">RNA polymerase II subunit B1 CTD phosphatase RPAP2 homolog</fullName>
        <ecNumber evidence="12">3.1.3.16</ecNumber>
    </recommendedName>
</protein>
<keyword evidence="6 12" id="KW-0862">Zinc</keyword>
<evidence type="ECO:0000256" key="1">
    <source>
        <dbReference type="ARBA" id="ARBA00004123"/>
    </source>
</evidence>
<evidence type="ECO:0000256" key="11">
    <source>
        <dbReference type="PROSITE-ProRule" id="PRU00812"/>
    </source>
</evidence>
<keyword evidence="8 12" id="KW-0539">Nucleus</keyword>
<evidence type="ECO:0000313" key="16">
    <source>
        <dbReference type="Proteomes" id="UP001153709"/>
    </source>
</evidence>
<feature type="region of interest" description="Disordered" evidence="13">
    <location>
        <begin position="272"/>
        <end position="293"/>
    </location>
</feature>
<dbReference type="GO" id="GO:0008270">
    <property type="term" value="F:zinc ion binding"/>
    <property type="evidence" value="ECO:0007669"/>
    <property type="project" value="UniProtKB-KW"/>
</dbReference>
<accession>A0A9N9XJW6</accession>
<comment type="function">
    <text evidence="12">Putative RNA polymerase II subunit B1 C-terminal domain (CTD) phosphatase involved in RNA polymerase II transcription regulation.</text>
</comment>
<dbReference type="EMBL" id="OU898283">
    <property type="protein sequence ID" value="CAG9839490.1"/>
    <property type="molecule type" value="Genomic_DNA"/>
</dbReference>
<dbReference type="InterPro" id="IPR039693">
    <property type="entry name" value="Rtr1/RPAP2"/>
</dbReference>
<evidence type="ECO:0000256" key="13">
    <source>
        <dbReference type="SAM" id="MobiDB-lite"/>
    </source>
</evidence>
<dbReference type="InterPro" id="IPR007308">
    <property type="entry name" value="Rtr1/RPAP2_dom"/>
</dbReference>
<keyword evidence="16" id="KW-1185">Reference proteome</keyword>
<feature type="compositionally biased region" description="Basic and acidic residues" evidence="13">
    <location>
        <begin position="195"/>
        <end position="206"/>
    </location>
</feature>
<organism evidence="15 16">
    <name type="scientific">Diabrotica balteata</name>
    <name type="common">Banded cucumber beetle</name>
    <dbReference type="NCBI Taxonomy" id="107213"/>
    <lineage>
        <taxon>Eukaryota</taxon>
        <taxon>Metazoa</taxon>
        <taxon>Ecdysozoa</taxon>
        <taxon>Arthropoda</taxon>
        <taxon>Hexapoda</taxon>
        <taxon>Insecta</taxon>
        <taxon>Pterygota</taxon>
        <taxon>Neoptera</taxon>
        <taxon>Endopterygota</taxon>
        <taxon>Coleoptera</taxon>
        <taxon>Polyphaga</taxon>
        <taxon>Cucujiformia</taxon>
        <taxon>Chrysomeloidea</taxon>
        <taxon>Chrysomelidae</taxon>
        <taxon>Galerucinae</taxon>
        <taxon>Diabroticina</taxon>
        <taxon>Diabroticites</taxon>
        <taxon>Diabrotica</taxon>
    </lineage>
</organism>
<evidence type="ECO:0000256" key="3">
    <source>
        <dbReference type="ARBA" id="ARBA00022723"/>
    </source>
</evidence>
<dbReference type="InterPro" id="IPR038534">
    <property type="entry name" value="Rtr1/RPAP2_sf"/>
</dbReference>
<keyword evidence="4 12" id="KW-0863">Zinc-finger</keyword>
<dbReference type="PANTHER" id="PTHR14732:SF0">
    <property type="entry name" value="RNA POLYMERASE II SUBUNIT B1 CTD PHOSPHATASE RPAP2-RELATED"/>
    <property type="match status" value="1"/>
</dbReference>
<reference evidence="15" key="1">
    <citation type="submission" date="2022-01" db="EMBL/GenBank/DDBJ databases">
        <authorList>
            <person name="King R."/>
        </authorList>
    </citation>
    <scope>NUCLEOTIDE SEQUENCE</scope>
</reference>
<dbReference type="GO" id="GO:0005737">
    <property type="term" value="C:cytoplasm"/>
    <property type="evidence" value="ECO:0007669"/>
    <property type="project" value="TreeGrafter"/>
</dbReference>
<sequence length="570" mass="65891">MQDSLDDYVKLAKNIQSEGSSKETQKDVQIAAQRKKECETRAFKIVEFSIEGKLRPEIFTRCLPYINQSHYQDIVEERAITKLCGYSVCGRKIPEMPKKQFYISTKHNKVYDITDRKNYCSNFCYKASLHIKKQIDDSPLWLRKLDSIPEYQFLGSEGGGLPGEYIDQGISKPIVEPLFTSVGSFTNVSLEDMINKEKGSSKEQNKGKPTVSGNKKKSKLVKTMQTITEMEHIEEDEPTLQVKKDPVGYNPLQKSSSLPVIIENEENIENKPESFESSHSIPHMKPSFKKTRTKSMKLPKIDIEDQIKKVVKEWLTLESLIFLYGEPKIKTVLNEKKLSEYFEKLQIDNLQRDQQIKYMDICRRLNLREMADEKFDNSLIGTKLQPPPDYAKIKQENKELTIKVKCFFSGVMLEKEDSNFPSKTKKTEENKDCTESPVVLPLVDVNSQKALRRKIFLTAVNKSMQQLLQGLRIKFYNTILTDLQNLVKTFNLNADNIVFRPIVWNYISIILLNILSIRDSEIMKVLEEKASQEYIKLEMSILPNKEVIIGDIMKEVSDIDLFIEHYISSN</sequence>
<dbReference type="PROSITE" id="PS51479">
    <property type="entry name" value="ZF_RTR1"/>
    <property type="match status" value="1"/>
</dbReference>
<dbReference type="OrthoDB" id="2590500at2759"/>
<dbReference type="Gene3D" id="1.25.40.820">
    <property type="match status" value="1"/>
</dbReference>
<comment type="catalytic activity">
    <reaction evidence="9 12">
        <text>O-phospho-L-seryl-[protein] + H2O = L-seryl-[protein] + phosphate</text>
        <dbReference type="Rhea" id="RHEA:20629"/>
        <dbReference type="Rhea" id="RHEA-COMP:9863"/>
        <dbReference type="Rhea" id="RHEA-COMP:11604"/>
        <dbReference type="ChEBI" id="CHEBI:15377"/>
        <dbReference type="ChEBI" id="CHEBI:29999"/>
        <dbReference type="ChEBI" id="CHEBI:43474"/>
        <dbReference type="ChEBI" id="CHEBI:83421"/>
        <dbReference type="EC" id="3.1.3.16"/>
    </reaction>
</comment>
<evidence type="ECO:0000256" key="6">
    <source>
        <dbReference type="ARBA" id="ARBA00022833"/>
    </source>
</evidence>
<evidence type="ECO:0000256" key="8">
    <source>
        <dbReference type="ARBA" id="ARBA00023242"/>
    </source>
</evidence>
<evidence type="ECO:0000256" key="4">
    <source>
        <dbReference type="ARBA" id="ARBA00022771"/>
    </source>
</evidence>
<evidence type="ECO:0000256" key="10">
    <source>
        <dbReference type="ARBA" id="ARBA00048336"/>
    </source>
</evidence>
<keyword evidence="7 12" id="KW-0904">Protein phosphatase</keyword>
<feature type="region of interest" description="Disordered" evidence="13">
    <location>
        <begin position="195"/>
        <end position="220"/>
    </location>
</feature>
<comment type="subcellular location">
    <subcellularLocation>
        <location evidence="1 12">Nucleus</location>
    </subcellularLocation>
</comment>
<dbReference type="PANTHER" id="PTHR14732">
    <property type="entry name" value="RNA POLYMERASE II SUBUNIT B1 CTD PHOSPHATASE RPAP2-RELATED"/>
    <property type="match status" value="1"/>
</dbReference>
<evidence type="ECO:0000256" key="2">
    <source>
        <dbReference type="ARBA" id="ARBA00005676"/>
    </source>
</evidence>
<proteinExistence type="inferred from homology"/>
<feature type="domain" description="RTR1-type" evidence="14">
    <location>
        <begin position="61"/>
        <end position="144"/>
    </location>
</feature>
<evidence type="ECO:0000256" key="5">
    <source>
        <dbReference type="ARBA" id="ARBA00022801"/>
    </source>
</evidence>
<comment type="similarity">
    <text evidence="2 11 12">Belongs to the RPAP2 family.</text>
</comment>
<gene>
    <name evidence="15" type="ORF">DIABBA_LOCUS12253</name>
</gene>
<dbReference type="EC" id="3.1.3.16" evidence="12"/>
<dbReference type="GO" id="GO:0008420">
    <property type="term" value="F:RNA polymerase II CTD heptapeptide repeat phosphatase activity"/>
    <property type="evidence" value="ECO:0007669"/>
    <property type="project" value="UniProtKB-UniRule"/>
</dbReference>